<dbReference type="AlphaFoldDB" id="A0A0G0FVH1"/>
<evidence type="ECO:0000256" key="2">
    <source>
        <dbReference type="ARBA" id="ARBA00018911"/>
    </source>
</evidence>
<evidence type="ECO:0000313" key="8">
    <source>
        <dbReference type="Proteomes" id="UP000034044"/>
    </source>
</evidence>
<dbReference type="GO" id="GO:0000166">
    <property type="term" value="F:nucleotide binding"/>
    <property type="evidence" value="ECO:0007669"/>
    <property type="project" value="UniProtKB-KW"/>
</dbReference>
<dbReference type="InterPro" id="IPR015797">
    <property type="entry name" value="NUDIX_hydrolase-like_dom_sf"/>
</dbReference>
<dbReference type="GO" id="GO:0004081">
    <property type="term" value="F:bis(5'-nucleosyl)-tetraphosphatase (asymmetrical) activity"/>
    <property type="evidence" value="ECO:0007669"/>
    <property type="project" value="TreeGrafter"/>
</dbReference>
<evidence type="ECO:0000256" key="1">
    <source>
        <dbReference type="ARBA" id="ARBA00005582"/>
    </source>
</evidence>
<sequence>MSKEISAGIIIYRKTREGLKFLLLYHGGGYWNFPKGKIEAEEKSFQTAIREIREETGLGRNDLKFGSYFRTSEKFTFWRKKEKVFKIVIFYLAEALRPQIKISPEHDGYAWFSYKEAMKILSKYKDSQKVLIQAHNFLQGRKSASNIYKDNKPTANIGIK</sequence>
<organism evidence="7 8">
    <name type="scientific">Candidatus Wolfebacteria bacterium GW2011_GWC1_37_10</name>
    <dbReference type="NCBI Taxonomy" id="1619010"/>
    <lineage>
        <taxon>Bacteria</taxon>
        <taxon>Candidatus Wolfeibacteriota</taxon>
    </lineage>
</organism>
<evidence type="ECO:0000256" key="3">
    <source>
        <dbReference type="ARBA" id="ARBA00022741"/>
    </source>
</evidence>
<dbReference type="Pfam" id="PF00293">
    <property type="entry name" value="NUDIX"/>
    <property type="match status" value="1"/>
</dbReference>
<reference evidence="7 8" key="1">
    <citation type="journal article" date="2015" name="Nature">
        <title>rRNA introns, odd ribosomes, and small enigmatic genomes across a large radiation of phyla.</title>
        <authorList>
            <person name="Brown C.T."/>
            <person name="Hug L.A."/>
            <person name="Thomas B.C."/>
            <person name="Sharon I."/>
            <person name="Castelle C.J."/>
            <person name="Singh A."/>
            <person name="Wilkins M.J."/>
            <person name="Williams K.H."/>
            <person name="Banfield J.F."/>
        </authorList>
    </citation>
    <scope>NUCLEOTIDE SEQUENCE [LARGE SCALE GENOMIC DNA]</scope>
</reference>
<dbReference type="InterPro" id="IPR020084">
    <property type="entry name" value="NUDIX_hydrolase_CS"/>
</dbReference>
<proteinExistence type="inferred from homology"/>
<dbReference type="PANTHER" id="PTHR21340">
    <property type="entry name" value="DIADENOSINE 5,5-P1,P4-TETRAPHOSPHATE PYROPHOSPHOHYDROLASE MUTT"/>
    <property type="match status" value="1"/>
</dbReference>
<dbReference type="InterPro" id="IPR003565">
    <property type="entry name" value="Tetra_PHTase"/>
</dbReference>
<dbReference type="Proteomes" id="UP000034044">
    <property type="component" value="Unassembled WGS sequence"/>
</dbReference>
<dbReference type="GO" id="GO:0006167">
    <property type="term" value="P:AMP biosynthetic process"/>
    <property type="evidence" value="ECO:0007669"/>
    <property type="project" value="TreeGrafter"/>
</dbReference>
<name>A0A0G0FVH1_9BACT</name>
<dbReference type="SUPFAM" id="SSF55811">
    <property type="entry name" value="Nudix"/>
    <property type="match status" value="1"/>
</dbReference>
<feature type="domain" description="Nudix hydrolase" evidence="6">
    <location>
        <begin position="2"/>
        <end position="134"/>
    </location>
</feature>
<accession>A0A0G0FVH1</accession>
<evidence type="ECO:0000256" key="4">
    <source>
        <dbReference type="ARBA" id="ARBA00022801"/>
    </source>
</evidence>
<dbReference type="PANTHER" id="PTHR21340:SF0">
    <property type="entry name" value="BIS(5'-NUCLEOSYL)-TETRAPHOSPHATASE [ASYMMETRICAL]"/>
    <property type="match status" value="1"/>
</dbReference>
<dbReference type="Gene3D" id="3.90.79.10">
    <property type="entry name" value="Nucleoside Triphosphate Pyrophosphohydrolase"/>
    <property type="match status" value="1"/>
</dbReference>
<keyword evidence="4" id="KW-0378">Hydrolase</keyword>
<comment type="similarity">
    <text evidence="1">Belongs to the Nudix hydrolase family.</text>
</comment>
<dbReference type="InterPro" id="IPR000086">
    <property type="entry name" value="NUDIX_hydrolase_dom"/>
</dbReference>
<dbReference type="EMBL" id="LBSR01000012">
    <property type="protein sequence ID" value="KKQ21867.1"/>
    <property type="molecule type" value="Genomic_DNA"/>
</dbReference>
<dbReference type="InterPro" id="IPR051325">
    <property type="entry name" value="Nudix_hydrolase_domain"/>
</dbReference>
<evidence type="ECO:0000313" key="7">
    <source>
        <dbReference type="EMBL" id="KKQ21867.1"/>
    </source>
</evidence>
<evidence type="ECO:0000256" key="5">
    <source>
        <dbReference type="ARBA" id="ARBA00032644"/>
    </source>
</evidence>
<keyword evidence="3" id="KW-0547">Nucleotide-binding</keyword>
<dbReference type="PROSITE" id="PS00893">
    <property type="entry name" value="NUDIX_BOX"/>
    <property type="match status" value="1"/>
</dbReference>
<protein>
    <recommendedName>
        <fullName evidence="2">Bis(5'-nucleosyl)-tetraphosphatase [asymmetrical]</fullName>
    </recommendedName>
    <alternativeName>
        <fullName evidence="5">Diadenosine 5',5'''-P1,P4-tetraphosphate asymmetrical hydrolase</fullName>
    </alternativeName>
</protein>
<dbReference type="CDD" id="cd03428">
    <property type="entry name" value="NUDIX_Ap4A_Nudt2"/>
    <property type="match status" value="1"/>
</dbReference>
<dbReference type="PROSITE" id="PS51462">
    <property type="entry name" value="NUDIX"/>
    <property type="match status" value="1"/>
</dbReference>
<dbReference type="GO" id="GO:0006754">
    <property type="term" value="P:ATP biosynthetic process"/>
    <property type="evidence" value="ECO:0007669"/>
    <property type="project" value="TreeGrafter"/>
</dbReference>
<gene>
    <name evidence="7" type="ORF">US36_C0012G0026</name>
</gene>
<evidence type="ECO:0000259" key="6">
    <source>
        <dbReference type="PROSITE" id="PS51462"/>
    </source>
</evidence>
<comment type="caution">
    <text evidence="7">The sequence shown here is derived from an EMBL/GenBank/DDBJ whole genome shotgun (WGS) entry which is preliminary data.</text>
</comment>